<organism evidence="2 3">
    <name type="scientific">Bowmanella denitrificans</name>
    <dbReference type="NCBI Taxonomy" id="366582"/>
    <lineage>
        <taxon>Bacteria</taxon>
        <taxon>Pseudomonadati</taxon>
        <taxon>Pseudomonadota</taxon>
        <taxon>Gammaproteobacteria</taxon>
        <taxon>Alteromonadales</taxon>
        <taxon>Alteromonadaceae</taxon>
        <taxon>Bowmanella</taxon>
    </lineage>
</organism>
<feature type="transmembrane region" description="Helical" evidence="1">
    <location>
        <begin position="267"/>
        <end position="292"/>
    </location>
</feature>
<evidence type="ECO:0000313" key="3">
    <source>
        <dbReference type="Proteomes" id="UP001501757"/>
    </source>
</evidence>
<accession>A0ABP3HJQ1</accession>
<feature type="transmembrane region" description="Helical" evidence="1">
    <location>
        <begin position="90"/>
        <end position="113"/>
    </location>
</feature>
<dbReference type="PANTHER" id="PTHR37814:SF1">
    <property type="entry name" value="MEMBRANE PROTEIN"/>
    <property type="match status" value="1"/>
</dbReference>
<feature type="transmembrane region" description="Helical" evidence="1">
    <location>
        <begin position="50"/>
        <end position="69"/>
    </location>
</feature>
<keyword evidence="1" id="KW-1133">Transmembrane helix</keyword>
<comment type="caution">
    <text evidence="2">The sequence shown here is derived from an EMBL/GenBank/DDBJ whole genome shotgun (WGS) entry which is preliminary data.</text>
</comment>
<keyword evidence="1" id="KW-0812">Transmembrane</keyword>
<feature type="transmembrane region" description="Helical" evidence="1">
    <location>
        <begin position="224"/>
        <end position="247"/>
    </location>
</feature>
<sequence length="383" mass="41999">MINSGRIRNLLQCYFLPGLVFQSVIVGGGYGTGREIAEFFLVHGPVNGLLGMLVAGLCWSVVLAIAFEFSRLTHSHDYRRFFKQLLGPGWVLFELIYLLIALLVLAVLGSAAAKMVTDLFAWPGIWGTLILLACIGLLAYLGTRVIERALTFWSVLLYLVYAGFLLWVVHDFGGDIAASFNSEPNTSTIWYWDGVRYAAYNLNALAAVLFVTRHLHSRQQALGAGALAGVIGIVPGIFVFIAMLAQYPHIISAPVPVTALLQGLGAIWFFVVFQLILFGTFVETGAGIIHAINERVAGAFQERHKTLPKTYRLAIALGCLSLAMLLAEQFGLITLIAKGYGMLSYAYLAVVILPLLTFGLVRILRSPKTRAKDQKTQTSRSWV</sequence>
<proteinExistence type="predicted"/>
<feature type="transmembrane region" description="Helical" evidence="1">
    <location>
        <begin position="313"/>
        <end position="337"/>
    </location>
</feature>
<feature type="transmembrane region" description="Helical" evidence="1">
    <location>
        <begin position="343"/>
        <end position="364"/>
    </location>
</feature>
<feature type="transmembrane region" description="Helical" evidence="1">
    <location>
        <begin position="12"/>
        <end position="30"/>
    </location>
</feature>
<keyword evidence="1" id="KW-0472">Membrane</keyword>
<dbReference type="InterPro" id="IPR038728">
    <property type="entry name" value="YkvI-like"/>
</dbReference>
<keyword evidence="3" id="KW-1185">Reference proteome</keyword>
<dbReference type="Proteomes" id="UP001501757">
    <property type="component" value="Unassembled WGS sequence"/>
</dbReference>
<reference evidence="3" key="1">
    <citation type="journal article" date="2019" name="Int. J. Syst. Evol. Microbiol.">
        <title>The Global Catalogue of Microorganisms (GCM) 10K type strain sequencing project: providing services to taxonomists for standard genome sequencing and annotation.</title>
        <authorList>
            <consortium name="The Broad Institute Genomics Platform"/>
            <consortium name="The Broad Institute Genome Sequencing Center for Infectious Disease"/>
            <person name="Wu L."/>
            <person name="Ma J."/>
        </authorList>
    </citation>
    <scope>NUCLEOTIDE SEQUENCE [LARGE SCALE GENOMIC DNA]</scope>
    <source>
        <strain evidence="3">JCM 13378</strain>
    </source>
</reference>
<feature type="transmembrane region" description="Helical" evidence="1">
    <location>
        <begin position="149"/>
        <end position="169"/>
    </location>
</feature>
<name>A0ABP3HJQ1_9ALTE</name>
<gene>
    <name evidence="2" type="ORF">GCM10009092_40850</name>
</gene>
<dbReference type="EMBL" id="BAAAEI010000028">
    <property type="protein sequence ID" value="GAA0372428.1"/>
    <property type="molecule type" value="Genomic_DNA"/>
</dbReference>
<protein>
    <recommendedName>
        <fullName evidence="4">Membrane protein YkvI</fullName>
    </recommendedName>
</protein>
<evidence type="ECO:0000313" key="2">
    <source>
        <dbReference type="EMBL" id="GAA0372428.1"/>
    </source>
</evidence>
<dbReference type="RefSeq" id="WP_343847295.1">
    <property type="nucleotide sequence ID" value="NZ_BAAAEI010000028.1"/>
</dbReference>
<feature type="transmembrane region" description="Helical" evidence="1">
    <location>
        <begin position="119"/>
        <end position="142"/>
    </location>
</feature>
<feature type="transmembrane region" description="Helical" evidence="1">
    <location>
        <begin position="189"/>
        <end position="212"/>
    </location>
</feature>
<evidence type="ECO:0000256" key="1">
    <source>
        <dbReference type="SAM" id="Phobius"/>
    </source>
</evidence>
<evidence type="ECO:0008006" key="4">
    <source>
        <dbReference type="Google" id="ProtNLM"/>
    </source>
</evidence>
<dbReference type="PANTHER" id="PTHR37814">
    <property type="entry name" value="CONSERVED MEMBRANE PROTEIN"/>
    <property type="match status" value="1"/>
</dbReference>